<accession>A0A931FAA2</accession>
<reference evidence="1" key="1">
    <citation type="submission" date="2020-09" db="EMBL/GenBank/DDBJ databases">
        <title>Genomic insights into the novelty and pathogenicity of a unique biofilm-forming Enterococcus sp. bacteria (Enterococcus lacertideformus) identified in reptiles.</title>
        <authorList>
            <person name="Agius J.E."/>
            <person name="Phalen D.N."/>
            <person name="Rose K."/>
            <person name="Eden J.-S."/>
        </authorList>
    </citation>
    <scope>NUCLEOTIDE SEQUENCE</scope>
    <source>
        <strain evidence="1">PHRS 0518</strain>
    </source>
</reference>
<protein>
    <submittedName>
        <fullName evidence="1">YlbF family regulator</fullName>
    </submittedName>
</protein>
<dbReference type="EMBL" id="JADAKE010000003">
    <property type="protein sequence ID" value="MBF8807242.1"/>
    <property type="molecule type" value="Genomic_DNA"/>
</dbReference>
<dbReference type="PIRSF" id="PIRSF021287">
    <property type="entry name" value="Biofilm_formation_YmcA"/>
    <property type="match status" value="1"/>
</dbReference>
<keyword evidence="2" id="KW-1185">Reference proteome</keyword>
<dbReference type="SUPFAM" id="SSF158622">
    <property type="entry name" value="YheA/YmcA-like"/>
    <property type="match status" value="1"/>
</dbReference>
<dbReference type="InterPro" id="IPR016783">
    <property type="entry name" value="Biofilm_formation_YmcA"/>
</dbReference>
<dbReference type="InterPro" id="IPR023378">
    <property type="entry name" value="YheA/YmcA-like_dom_sf"/>
</dbReference>
<dbReference type="Proteomes" id="UP000637757">
    <property type="component" value="Unassembled WGS sequence"/>
</dbReference>
<comment type="caution">
    <text evidence="1">The sequence shown here is derived from an EMBL/GenBank/DDBJ whole genome shotgun (WGS) entry which is preliminary data.</text>
</comment>
<sequence>MQKEPNIQREAKKLAQLLSKHETIVRYKELEQKVQNNHHLNQLTEAIKVAQKEAVNCAHYGKKVAEKEANSRVEQLIEANDLLHHLTGMLQDEINEWIEEEDNASKN</sequence>
<dbReference type="Pfam" id="PF06133">
    <property type="entry name" value="Com_YlbF"/>
    <property type="match status" value="1"/>
</dbReference>
<evidence type="ECO:0000313" key="2">
    <source>
        <dbReference type="Proteomes" id="UP000637757"/>
    </source>
</evidence>
<dbReference type="AlphaFoldDB" id="A0A931FAA2"/>
<organism evidence="1 2">
    <name type="scientific">Enterococcus lacertideformus</name>
    <dbReference type="NCBI Taxonomy" id="2771493"/>
    <lineage>
        <taxon>Bacteria</taxon>
        <taxon>Bacillati</taxon>
        <taxon>Bacillota</taxon>
        <taxon>Bacilli</taxon>
        <taxon>Lactobacillales</taxon>
        <taxon>Enterococcaceae</taxon>
        <taxon>Enterococcus</taxon>
    </lineage>
</organism>
<dbReference type="Gene3D" id="1.20.1500.10">
    <property type="entry name" value="YheA/YmcA-like"/>
    <property type="match status" value="1"/>
</dbReference>
<evidence type="ECO:0000313" key="1">
    <source>
        <dbReference type="EMBL" id="MBF8807242.1"/>
    </source>
</evidence>
<gene>
    <name evidence="1" type="ORF">IC227_01025</name>
</gene>
<dbReference type="InterPro" id="IPR010368">
    <property type="entry name" value="Com_YlbF"/>
</dbReference>
<proteinExistence type="predicted"/>
<name>A0A931FAA2_9ENTE</name>